<evidence type="ECO:0000313" key="2">
    <source>
        <dbReference type="EMBL" id="GMF63838.1"/>
    </source>
</evidence>
<dbReference type="EMBL" id="BSXT01007508">
    <property type="protein sequence ID" value="GMF63838.1"/>
    <property type="molecule type" value="Genomic_DNA"/>
</dbReference>
<dbReference type="AlphaFoldDB" id="A0A9W6YFR3"/>
<gene>
    <name evidence="2" type="ORF">Pfra01_002784100</name>
</gene>
<dbReference type="Proteomes" id="UP001165121">
    <property type="component" value="Unassembled WGS sequence"/>
</dbReference>
<feature type="compositionally biased region" description="Basic and acidic residues" evidence="1">
    <location>
        <begin position="37"/>
        <end position="58"/>
    </location>
</feature>
<feature type="region of interest" description="Disordered" evidence="1">
    <location>
        <begin position="35"/>
        <end position="73"/>
    </location>
</feature>
<protein>
    <submittedName>
        <fullName evidence="2">Unnamed protein product</fullName>
    </submittedName>
</protein>
<evidence type="ECO:0000256" key="1">
    <source>
        <dbReference type="SAM" id="MobiDB-lite"/>
    </source>
</evidence>
<accession>A0A9W6YFR3</accession>
<proteinExistence type="predicted"/>
<comment type="caution">
    <text evidence="2">The sequence shown here is derived from an EMBL/GenBank/DDBJ whole genome shotgun (WGS) entry which is preliminary data.</text>
</comment>
<evidence type="ECO:0000313" key="3">
    <source>
        <dbReference type="Proteomes" id="UP001165121"/>
    </source>
</evidence>
<sequence length="203" mass="21553">MEPEGRVRVAANAGSSLMAVETTEGADDAVITLSKSADVEKKAGSDVRTAEPTGREDDGGSAQQNGRATATALPPARCWNEMRIRHGAEGLALSEIARETDGEETGAVGNVQLTTDSELIMALVNAGGNEVSPQWTTYSGVELNDDTVAALGSTHSVRRIVKQTKNQVKLQRVQQAQQRQNTRMTQDGAVEVAVAELDAHTRN</sequence>
<reference evidence="2" key="1">
    <citation type="submission" date="2023-04" db="EMBL/GenBank/DDBJ databases">
        <title>Phytophthora fragariaefolia NBRC 109709.</title>
        <authorList>
            <person name="Ichikawa N."/>
            <person name="Sato H."/>
            <person name="Tonouchi N."/>
        </authorList>
    </citation>
    <scope>NUCLEOTIDE SEQUENCE</scope>
    <source>
        <strain evidence="2">NBRC 109709</strain>
    </source>
</reference>
<keyword evidence="3" id="KW-1185">Reference proteome</keyword>
<name>A0A9W6YFR3_9STRA</name>
<organism evidence="2 3">
    <name type="scientific">Phytophthora fragariaefolia</name>
    <dbReference type="NCBI Taxonomy" id="1490495"/>
    <lineage>
        <taxon>Eukaryota</taxon>
        <taxon>Sar</taxon>
        <taxon>Stramenopiles</taxon>
        <taxon>Oomycota</taxon>
        <taxon>Peronosporomycetes</taxon>
        <taxon>Peronosporales</taxon>
        <taxon>Peronosporaceae</taxon>
        <taxon>Phytophthora</taxon>
    </lineage>
</organism>